<evidence type="ECO:0000313" key="1">
    <source>
        <dbReference type="EMBL" id="CAG8731200.1"/>
    </source>
</evidence>
<accession>A0ACA9Q235</accession>
<dbReference type="Proteomes" id="UP000789366">
    <property type="component" value="Unassembled WGS sequence"/>
</dbReference>
<feature type="non-terminal residue" evidence="1">
    <location>
        <position position="1"/>
    </location>
</feature>
<feature type="non-terminal residue" evidence="1">
    <location>
        <position position="176"/>
    </location>
</feature>
<name>A0ACA9Q235_9GLOM</name>
<evidence type="ECO:0000313" key="2">
    <source>
        <dbReference type="Proteomes" id="UP000789366"/>
    </source>
</evidence>
<organism evidence="1 2">
    <name type="scientific">Cetraspora pellucida</name>
    <dbReference type="NCBI Taxonomy" id="1433469"/>
    <lineage>
        <taxon>Eukaryota</taxon>
        <taxon>Fungi</taxon>
        <taxon>Fungi incertae sedis</taxon>
        <taxon>Mucoromycota</taxon>
        <taxon>Glomeromycotina</taxon>
        <taxon>Glomeromycetes</taxon>
        <taxon>Diversisporales</taxon>
        <taxon>Gigasporaceae</taxon>
        <taxon>Cetraspora</taxon>
    </lineage>
</organism>
<sequence length="176" mass="19791">DNLLAGIASLDDPDALSDYNKYSNLNINRVEALFYTTVLTQEQQAKEFGLEFTSITECNVIGGTYAGIFWSEGTGSLDLAEWLTDFSLQRIDARPFLFGEVHYGYYTNLFTDNTYASVKLIKQCPALRLAEAIRNKADEIYRRTAQPVKVWFSDYSPGGALTKLFYAQVLHSPTSL</sequence>
<proteinExistence type="predicted"/>
<protein>
    <submittedName>
        <fullName evidence="1">2034_t:CDS:1</fullName>
    </submittedName>
</protein>
<dbReference type="EMBL" id="CAJVPW010033495">
    <property type="protein sequence ID" value="CAG8731200.1"/>
    <property type="molecule type" value="Genomic_DNA"/>
</dbReference>
<comment type="caution">
    <text evidence="1">The sequence shown here is derived from an EMBL/GenBank/DDBJ whole genome shotgun (WGS) entry which is preliminary data.</text>
</comment>
<reference evidence="1" key="1">
    <citation type="submission" date="2021-06" db="EMBL/GenBank/DDBJ databases">
        <authorList>
            <person name="Kallberg Y."/>
            <person name="Tangrot J."/>
            <person name="Rosling A."/>
        </authorList>
    </citation>
    <scope>NUCLEOTIDE SEQUENCE</scope>
    <source>
        <strain evidence="1">28 12/20/2015</strain>
    </source>
</reference>
<gene>
    <name evidence="1" type="ORF">SPELUC_LOCUS13124</name>
</gene>
<keyword evidence="2" id="KW-1185">Reference proteome</keyword>